<feature type="domain" description="Sulphur oxidation protein SoxZ" evidence="1">
    <location>
        <begin position="8"/>
        <end position="97"/>
    </location>
</feature>
<dbReference type="Gene3D" id="2.60.40.10">
    <property type="entry name" value="Immunoglobulins"/>
    <property type="match status" value="1"/>
</dbReference>
<gene>
    <name evidence="3" type="ORF">BAZSYMA_ACONTIG00234_3</name>
    <name evidence="2" type="ORF">BAZSYMB_SCAFFOLD00004_22</name>
</gene>
<dbReference type="STRING" id="235205.BAZSYMB_SCAFFOLD00004_22"/>
<proteinExistence type="predicted"/>
<organism evidence="2 4">
    <name type="scientific">Bathymodiolus azoricus thioautotrophic gill symbiont</name>
    <dbReference type="NCBI Taxonomy" id="235205"/>
    <lineage>
        <taxon>Bacteria</taxon>
        <taxon>Pseudomonadati</taxon>
        <taxon>Pseudomonadota</taxon>
        <taxon>Gammaproteobacteria</taxon>
        <taxon>sulfur-oxidizing symbionts</taxon>
    </lineage>
</organism>
<dbReference type="Pfam" id="PF08770">
    <property type="entry name" value="SoxZ"/>
    <property type="match status" value="1"/>
</dbReference>
<dbReference type="SUPFAM" id="SSF81296">
    <property type="entry name" value="E set domains"/>
    <property type="match status" value="1"/>
</dbReference>
<dbReference type="InterPro" id="IPR014756">
    <property type="entry name" value="Ig_E-set"/>
</dbReference>
<reference evidence="4 5" key="1">
    <citation type="submission" date="2016-06" db="EMBL/GenBank/DDBJ databases">
        <authorList>
            <person name="Petersen J."/>
            <person name="Sayavedra L."/>
        </authorList>
    </citation>
    <scope>NUCLEOTIDE SEQUENCE [LARGE SCALE GENOMIC DNA]</scope>
    <source>
        <strain evidence="5">BazSymA</strain>
        <strain evidence="4">BazSymB</strain>
    </source>
</reference>
<dbReference type="Proteomes" id="UP000198988">
    <property type="component" value="Unassembled WGS sequence"/>
</dbReference>
<dbReference type="InterPro" id="IPR014880">
    <property type="entry name" value="SoxZ_dom"/>
</dbReference>
<dbReference type="NCBIfam" id="TIGR04490">
    <property type="entry name" value="SoxZ_true"/>
    <property type="match status" value="1"/>
</dbReference>
<evidence type="ECO:0000259" key="1">
    <source>
        <dbReference type="Pfam" id="PF08770"/>
    </source>
</evidence>
<evidence type="ECO:0000313" key="3">
    <source>
        <dbReference type="EMBL" id="SEH91848.1"/>
    </source>
</evidence>
<reference evidence="2" key="2">
    <citation type="submission" date="2016-06" db="EMBL/GenBank/DDBJ databases">
        <authorList>
            <person name="Olsen C.W."/>
            <person name="Carey S."/>
            <person name="Hinshaw L."/>
            <person name="Karasin A.I."/>
        </authorList>
    </citation>
    <scope>NUCLEOTIDE SEQUENCE [LARGE SCALE GENOMIC DNA]</scope>
    <source>
        <strain evidence="3">BazSymA</strain>
        <strain evidence="2">BazSymB</strain>
    </source>
</reference>
<dbReference type="InterPro" id="IPR030995">
    <property type="entry name" value="SoxZ"/>
</dbReference>
<name>A0A1H6JES0_9GAMM</name>
<evidence type="ECO:0000313" key="4">
    <source>
        <dbReference type="Proteomes" id="UP000198559"/>
    </source>
</evidence>
<dbReference type="EMBL" id="CDSC02000324">
    <property type="protein sequence ID" value="SEH91848.1"/>
    <property type="molecule type" value="Genomic_DNA"/>
</dbReference>
<dbReference type="RefSeq" id="WP_090716782.1">
    <property type="nucleotide sequence ID" value="NZ_CAESAP020000010.1"/>
</dbReference>
<sequence length="100" mass="10982">MAKIKLKPKARKGVISIKALIKHPMETGLRKKKGKLVPANHIDHMVILHNGNKVVDADIGSSMSKDPYFKFKVAGVKGDTIELKYKDNKGKTGSKTAKSK</sequence>
<dbReference type="EMBL" id="CVUD02000032">
    <property type="protein sequence ID" value="SEH57372.1"/>
    <property type="molecule type" value="Genomic_DNA"/>
</dbReference>
<dbReference type="InterPro" id="IPR013783">
    <property type="entry name" value="Ig-like_fold"/>
</dbReference>
<protein>
    <submittedName>
        <fullName evidence="2">Sulfur oxidation protein SoxZ</fullName>
    </submittedName>
</protein>
<dbReference type="AlphaFoldDB" id="A0A1H6JES0"/>
<accession>A0A1H6JES0</accession>
<evidence type="ECO:0000313" key="5">
    <source>
        <dbReference type="Proteomes" id="UP000198988"/>
    </source>
</evidence>
<dbReference type="OrthoDB" id="9795530at2"/>
<dbReference type="Proteomes" id="UP000198559">
    <property type="component" value="Unassembled WGS sequence"/>
</dbReference>
<evidence type="ECO:0000313" key="2">
    <source>
        <dbReference type="EMBL" id="SEH57372.1"/>
    </source>
</evidence>